<accession>A0A8C4X3E4</accession>
<dbReference type="InterPro" id="IPR008983">
    <property type="entry name" value="Tumour_necrosis_fac-like_dom"/>
</dbReference>
<evidence type="ECO:0000256" key="18">
    <source>
        <dbReference type="ARBA" id="ARBA00080108"/>
    </source>
</evidence>
<evidence type="ECO:0000256" key="16">
    <source>
        <dbReference type="ARBA" id="ARBA00067331"/>
    </source>
</evidence>
<dbReference type="FunFam" id="2.60.120.40:FF:000003">
    <property type="entry name" value="caprin-2 isoform X1"/>
    <property type="match status" value="1"/>
</dbReference>
<feature type="compositionally biased region" description="Polar residues" evidence="20">
    <location>
        <begin position="462"/>
        <end position="476"/>
    </location>
</feature>
<evidence type="ECO:0000256" key="9">
    <source>
        <dbReference type="ARBA" id="ARBA00022782"/>
    </source>
</evidence>
<protein>
    <recommendedName>
        <fullName evidence="16">Caprin-2</fullName>
    </recommendedName>
    <alternativeName>
        <fullName evidence="18">C1q domain-containing protein 1</fullName>
    </alternativeName>
    <alternativeName>
        <fullName evidence="17">Cytoplasmic activation/proliferation-associated protein 2</fullName>
    </alternativeName>
    <alternativeName>
        <fullName evidence="19">RNA granule protein 140</fullName>
    </alternativeName>
</protein>
<dbReference type="Pfam" id="PF00386">
    <property type="entry name" value="C1q"/>
    <property type="match status" value="1"/>
</dbReference>
<keyword evidence="13" id="KW-0652">Protein synthesis inhibitor</keyword>
<evidence type="ECO:0000256" key="15">
    <source>
        <dbReference type="ARBA" id="ARBA00064065"/>
    </source>
</evidence>
<keyword evidence="5" id="KW-0963">Cytoplasm</keyword>
<evidence type="ECO:0000256" key="12">
    <source>
        <dbReference type="ARBA" id="ARBA00023136"/>
    </source>
</evidence>
<evidence type="ECO:0000259" key="21">
    <source>
        <dbReference type="PROSITE" id="PS50871"/>
    </source>
</evidence>
<keyword evidence="12" id="KW-0472">Membrane</keyword>
<evidence type="ECO:0000256" key="17">
    <source>
        <dbReference type="ARBA" id="ARBA00078232"/>
    </source>
</evidence>
<feature type="compositionally biased region" description="Polar residues" evidence="20">
    <location>
        <begin position="695"/>
        <end position="716"/>
    </location>
</feature>
<evidence type="ECO:0000256" key="3">
    <source>
        <dbReference type="ARBA" id="ARBA00007950"/>
    </source>
</evidence>
<dbReference type="PANTHER" id="PTHR22922">
    <property type="entry name" value="GPI-ANCHORED PROTEIN P137"/>
    <property type="match status" value="1"/>
</dbReference>
<dbReference type="GO" id="GO:0030154">
    <property type="term" value="P:cell differentiation"/>
    <property type="evidence" value="ECO:0007669"/>
    <property type="project" value="UniProtKB-KW"/>
</dbReference>
<keyword evidence="9" id="KW-0221">Differentiation</keyword>
<dbReference type="Pfam" id="PF12287">
    <property type="entry name" value="Caprin-1_C"/>
    <property type="match status" value="2"/>
</dbReference>
<reference evidence="22" key="1">
    <citation type="submission" date="2021-06" db="EMBL/GenBank/DDBJ databases">
        <authorList>
            <consortium name="Wellcome Sanger Institute Data Sharing"/>
        </authorList>
    </citation>
    <scope>NUCLEOTIDE SEQUENCE [LARGE SCALE GENOMIC DNA]</scope>
</reference>
<evidence type="ECO:0000256" key="5">
    <source>
        <dbReference type="ARBA" id="ARBA00022490"/>
    </source>
</evidence>
<dbReference type="InterPro" id="IPR022070">
    <property type="entry name" value="Caprin-1_C"/>
</dbReference>
<feature type="region of interest" description="Disordered" evidence="20">
    <location>
        <begin position="397"/>
        <end position="428"/>
    </location>
</feature>
<dbReference type="PANTHER" id="PTHR22922:SF5">
    <property type="entry name" value="CAPRIN-2"/>
    <property type="match status" value="1"/>
</dbReference>
<feature type="compositionally biased region" description="Polar residues" evidence="20">
    <location>
        <begin position="340"/>
        <end position="349"/>
    </location>
</feature>
<feature type="compositionally biased region" description="Basic and acidic residues" evidence="20">
    <location>
        <begin position="312"/>
        <end position="338"/>
    </location>
</feature>
<evidence type="ECO:0000256" key="7">
    <source>
        <dbReference type="ARBA" id="ARBA00022604"/>
    </source>
</evidence>
<feature type="region of interest" description="Disordered" evidence="20">
    <location>
        <begin position="531"/>
        <end position="560"/>
    </location>
</feature>
<dbReference type="PROSITE" id="PS50871">
    <property type="entry name" value="C1Q"/>
    <property type="match status" value="1"/>
</dbReference>
<feature type="region of interest" description="Disordered" evidence="20">
    <location>
        <begin position="264"/>
        <end position="372"/>
    </location>
</feature>
<dbReference type="GO" id="GO:0017148">
    <property type="term" value="P:negative regulation of translation"/>
    <property type="evidence" value="ECO:0007669"/>
    <property type="project" value="UniProtKB-KW"/>
</dbReference>
<name>A0A8C4X3E4_ERPCA</name>
<evidence type="ECO:0000313" key="23">
    <source>
        <dbReference type="Proteomes" id="UP000694620"/>
    </source>
</evidence>
<feature type="compositionally biased region" description="Polar residues" evidence="20">
    <location>
        <begin position="408"/>
        <end position="427"/>
    </location>
</feature>
<proteinExistence type="inferred from homology"/>
<comment type="similarity">
    <text evidence="3">Belongs to the caprin family.</text>
</comment>
<dbReference type="InterPro" id="IPR001073">
    <property type="entry name" value="C1q_dom"/>
</dbReference>
<comment type="subcellular location">
    <subcellularLocation>
        <location evidence="1">Cell membrane</location>
        <topology evidence="1">Peripheral membrane protein</topology>
    </subcellularLocation>
    <subcellularLocation>
        <location evidence="2">Cytoplasm</location>
    </subcellularLocation>
</comment>
<evidence type="ECO:0000256" key="14">
    <source>
        <dbReference type="ARBA" id="ARBA00059021"/>
    </source>
</evidence>
<dbReference type="GO" id="GO:0090263">
    <property type="term" value="P:positive regulation of canonical Wnt signaling pathway"/>
    <property type="evidence" value="ECO:0007669"/>
    <property type="project" value="TreeGrafter"/>
</dbReference>
<evidence type="ECO:0000256" key="20">
    <source>
        <dbReference type="SAM" id="MobiDB-lite"/>
    </source>
</evidence>
<dbReference type="Gene3D" id="2.60.120.40">
    <property type="match status" value="1"/>
</dbReference>
<organism evidence="22 23">
    <name type="scientific">Erpetoichthys calabaricus</name>
    <name type="common">Rope fish</name>
    <name type="synonym">Calamoichthys calabaricus</name>
    <dbReference type="NCBI Taxonomy" id="27687"/>
    <lineage>
        <taxon>Eukaryota</taxon>
        <taxon>Metazoa</taxon>
        <taxon>Chordata</taxon>
        <taxon>Craniata</taxon>
        <taxon>Vertebrata</taxon>
        <taxon>Euteleostomi</taxon>
        <taxon>Actinopterygii</taxon>
        <taxon>Polypteriformes</taxon>
        <taxon>Polypteridae</taxon>
        <taxon>Erpetoichthys</taxon>
    </lineage>
</organism>
<evidence type="ECO:0000256" key="4">
    <source>
        <dbReference type="ARBA" id="ARBA00022475"/>
    </source>
</evidence>
<feature type="domain" description="C1q" evidence="21">
    <location>
        <begin position="760"/>
        <end position="894"/>
    </location>
</feature>
<gene>
    <name evidence="22" type="primary">CAPRIN2</name>
    <name evidence="22" type="synonym">caprin2</name>
</gene>
<evidence type="ECO:0000256" key="6">
    <source>
        <dbReference type="ARBA" id="ARBA00022553"/>
    </source>
</evidence>
<reference evidence="22" key="2">
    <citation type="submission" date="2025-08" db="UniProtKB">
        <authorList>
            <consortium name="Ensembl"/>
        </authorList>
    </citation>
    <scope>IDENTIFICATION</scope>
</reference>
<evidence type="ECO:0000313" key="22">
    <source>
        <dbReference type="Ensembl" id="ENSECRP00000001878.1"/>
    </source>
</evidence>
<comment type="function">
    <text evidence="14">Promotes phosphorylation of the Wnt coreceptor LRP6, leading to increased activity of the canonical Wnt signaling pathway. Facilitates constitutive LRP6 phosphorylation by CDK14/CCNY during G2/M stage of the cell cycle, which may potentiate cells for Wnt signaling. May regulate the transport and translation of mRNAs, modulating for instance the expression of proteins involved in synaptic plasticity in neurons. Involved in regulation of growth as erythroblasts shift from a highly proliferative state towards their terminal phase of differentiation. May be involved in apoptosis.</text>
</comment>
<feature type="compositionally biased region" description="Polar residues" evidence="20">
    <location>
        <begin position="723"/>
        <end position="732"/>
    </location>
</feature>
<dbReference type="GO" id="GO:0005886">
    <property type="term" value="C:plasma membrane"/>
    <property type="evidence" value="ECO:0007669"/>
    <property type="project" value="UniProtKB-SubCell"/>
</dbReference>
<dbReference type="InterPro" id="IPR041637">
    <property type="entry name" value="Caprin-1_dimer"/>
</dbReference>
<dbReference type="SUPFAM" id="SSF49842">
    <property type="entry name" value="TNF-like"/>
    <property type="match status" value="1"/>
</dbReference>
<keyword evidence="4" id="KW-1003">Cell membrane</keyword>
<dbReference type="GO" id="GO:0003723">
    <property type="term" value="F:RNA binding"/>
    <property type="evidence" value="ECO:0007669"/>
    <property type="project" value="UniProtKB-KW"/>
</dbReference>
<keyword evidence="8" id="KW-0479">Metal-binding</keyword>
<dbReference type="GO" id="GO:0046872">
    <property type="term" value="F:metal ion binding"/>
    <property type="evidence" value="ECO:0007669"/>
    <property type="project" value="UniProtKB-KW"/>
</dbReference>
<dbReference type="Proteomes" id="UP000694620">
    <property type="component" value="Chromosome 1"/>
</dbReference>
<evidence type="ECO:0000256" key="10">
    <source>
        <dbReference type="ARBA" id="ARBA00022837"/>
    </source>
</evidence>
<feature type="compositionally biased region" description="Polar residues" evidence="20">
    <location>
        <begin position="541"/>
        <end position="560"/>
    </location>
</feature>
<sequence length="894" mass="100237">MVQLSPSPVLCLPTPDKTDEKMRVEEKQQLQQQQEESPKLEQQIGLSSLQLALSAATTTYQGYDTYIEDGLLCLKHKIRNIEKKKLKLEDYKKRLGDGETLNMDQMEAAEKYEEVVHNLKFAKELHKTFNALSQDLLKAQKKAVRREQVMKTEAEKKRLRTIFQVQFVLQSLEQEHVKKDFRSGLNGAFFLSAKELEFLIRFSKMASLERNECMSLEDQMDQAAVSFWELLEGNEKAVAGTTYKHLKDQLARLLDCGYFDHIPAPHNEMPEEEEKKGTTNTVKLDSSTKITNEMPKLSVSEPSVPTPQKNDLPIREFINRRYQPETEYKVQEQSEKSWKTKLSTVNQEPPDSWEMQLLDDDSPPPQPSPPKQWRAAATLVPKDAMELKGCISEPKLKRGRKPKAEQVKMQTQKRTSSPIAVFNSPSSIPKDPLLRKEKLQDLMAEIQGSFSFMQDSDLDCESSPNTKPLSQSSVLAASTPRAPRELKLLPPAIKTSPSAVHTSGTPKTNMINGERALSDFEMDLATEEAAEESLPLETEPYVSSSPVYQNESNADSALESSQVFKVDAPLPPRESELKSDTVSYQESCSQTYSTASTQTPPQCSILDQTTPILESITPAFYNGRGAVRGTVRGGRGLTTNSYRSPSAYKAPFEGYRGGVQSPSGNYIQPYPGREYTTMLYGSRETSFQQNYKRGSATIGQRTNSRAGWSDSSQVSSPERDNETFNSIDSGQGDSRCLTPVDMPVTSQAPALLPVHVYPLPQQMRVAFSAARTSNFAPGTLDQPIVFDLLLNNLGETFDMQIGRFSCPVSGTYVFIFHMLKLAVNVPLYVNLMKNEEVLVSAYANDGAPDHETASNHAVLQLFQGDQIWLRLHRGAIYGSSWKYSTFSGYLLYQD</sequence>
<feature type="region of interest" description="Disordered" evidence="20">
    <location>
        <begin position="695"/>
        <end position="735"/>
    </location>
</feature>
<comment type="subunit">
    <text evidence="15">Homotrimer; via C1q domain. Found in a complex with LRP6, CCNY and CDK14 during G2/M stage; CAPRIN2 functions as a scaffold for the complex by binding to CCNY via its N terminus and to CDK14 via its C terminus. Interacts with LRP5. Interacts with LRP6.</text>
</comment>
<evidence type="ECO:0000256" key="11">
    <source>
        <dbReference type="ARBA" id="ARBA00022884"/>
    </source>
</evidence>
<dbReference type="SMART" id="SM00110">
    <property type="entry name" value="C1Q"/>
    <property type="match status" value="1"/>
</dbReference>
<dbReference type="GO" id="GO:0005102">
    <property type="term" value="F:signaling receptor binding"/>
    <property type="evidence" value="ECO:0007669"/>
    <property type="project" value="TreeGrafter"/>
</dbReference>
<evidence type="ECO:0000256" key="1">
    <source>
        <dbReference type="ARBA" id="ARBA00004202"/>
    </source>
</evidence>
<evidence type="ECO:0000256" key="2">
    <source>
        <dbReference type="ARBA" id="ARBA00004496"/>
    </source>
</evidence>
<dbReference type="PRINTS" id="PR00007">
    <property type="entry name" value="COMPLEMNTC1Q"/>
</dbReference>
<keyword evidence="23" id="KW-1185">Reference proteome</keyword>
<dbReference type="GO" id="GO:0005737">
    <property type="term" value="C:cytoplasm"/>
    <property type="evidence" value="ECO:0007669"/>
    <property type="project" value="UniProtKB-SubCell"/>
</dbReference>
<evidence type="ECO:0000256" key="8">
    <source>
        <dbReference type="ARBA" id="ARBA00022723"/>
    </source>
</evidence>
<feature type="compositionally biased region" description="Polar residues" evidence="20">
    <location>
        <begin position="300"/>
        <end position="309"/>
    </location>
</feature>
<keyword evidence="10" id="KW-0106">Calcium</keyword>
<reference evidence="22" key="3">
    <citation type="submission" date="2025-09" db="UniProtKB">
        <authorList>
            <consortium name="Ensembl"/>
        </authorList>
    </citation>
    <scope>IDENTIFICATION</scope>
</reference>
<feature type="region of interest" description="Disordered" evidence="20">
    <location>
        <begin position="456"/>
        <end position="477"/>
    </location>
</feature>
<keyword evidence="6" id="KW-0597">Phosphoprotein</keyword>
<keyword evidence="7" id="KW-0341">Growth regulation</keyword>
<dbReference type="Ensembl" id="ENSECRT00000001902.1">
    <property type="protein sequence ID" value="ENSECRP00000001878.1"/>
    <property type="gene ID" value="ENSECRG00000001303.1"/>
</dbReference>
<evidence type="ECO:0000256" key="13">
    <source>
        <dbReference type="ARBA" id="ARBA00023193"/>
    </source>
</evidence>
<dbReference type="GeneTree" id="ENSGT00940000153438"/>
<dbReference type="Pfam" id="PF18293">
    <property type="entry name" value="Caprin-1_dimer"/>
    <property type="match status" value="1"/>
</dbReference>
<keyword evidence="11" id="KW-0694">RNA-binding</keyword>
<evidence type="ECO:0000256" key="19">
    <source>
        <dbReference type="ARBA" id="ARBA00081559"/>
    </source>
</evidence>
<dbReference type="InterPro" id="IPR028816">
    <property type="entry name" value="Caprin"/>
</dbReference>
<dbReference type="AlphaFoldDB" id="A0A8C4X3E4"/>
<feature type="compositionally biased region" description="Polar residues" evidence="20">
    <location>
        <begin position="278"/>
        <end position="291"/>
    </location>
</feature>